<sequence length="499" mass="57526">MLLTLQNYSLKVIYKPGPEMYISDILSRATAQCTGRGTAYQWHAICSLQQINQADYLNVTDHHLAQIRQHTDKDEHLQSLKSMALAGWPYLEEGTPFTVREYWTIRDEISVQKGILFRGQKVIIPKSLRPEMLTRIHSSHIGGDACYRQARETLYWPNRQAEIKDFVSSCTTCNEHDLEQQKETMMSHELPTRAWQIVSMDLFSHRQNDYLLIVDHNSDFWENELLPDLSAETVIKRCKAQFARQSQPDKVITDNGPQFTAQFKRFVSEWEFARQSQPDKVITNNGPQFTAQFKRFVSEWEFDHVTSSPRHPKANGKAESAVKIAKNLLGRALRDSNDPWKAIVQWRNTPTKNKDSSPALRLLSRRMKPAIPVANKLLKPCVIVGVTDELRHRKQLAKCFYDRTARDLPELEVGETIRMKPLPGDHTGLWRLGTCLQKVAPRSYLVDVGGPLYRRNRVDLCVAEQTNQNTPYTHLDELDHSPGLRVRGAELRQKEEDDN</sequence>
<protein>
    <recommendedName>
        <fullName evidence="1">Gypsy retrotransposon integrase-like protein 1</fullName>
    </recommendedName>
</protein>
<dbReference type="PROSITE" id="PS50994">
    <property type="entry name" value="INTEGRASE"/>
    <property type="match status" value="1"/>
</dbReference>
<organism evidence="3 4">
    <name type="scientific">Oncorhynchus mykiss</name>
    <name type="common">Rainbow trout</name>
    <name type="synonym">Salmo gairdneri</name>
    <dbReference type="NCBI Taxonomy" id="8022"/>
    <lineage>
        <taxon>Eukaryota</taxon>
        <taxon>Metazoa</taxon>
        <taxon>Chordata</taxon>
        <taxon>Craniata</taxon>
        <taxon>Vertebrata</taxon>
        <taxon>Euteleostomi</taxon>
        <taxon>Actinopterygii</taxon>
        <taxon>Neopterygii</taxon>
        <taxon>Teleostei</taxon>
        <taxon>Protacanthopterygii</taxon>
        <taxon>Salmoniformes</taxon>
        <taxon>Salmonidae</taxon>
        <taxon>Salmoninae</taxon>
        <taxon>Oncorhynchus</taxon>
    </lineage>
</organism>
<accession>A0A8K9X559</accession>
<dbReference type="GO" id="GO:0003676">
    <property type="term" value="F:nucleic acid binding"/>
    <property type="evidence" value="ECO:0007669"/>
    <property type="project" value="InterPro"/>
</dbReference>
<dbReference type="GeneTree" id="ENSGT00490000044642"/>
<name>A0A8K9X559_ONCMY</name>
<proteinExistence type="predicted"/>
<dbReference type="GO" id="GO:0015074">
    <property type="term" value="P:DNA integration"/>
    <property type="evidence" value="ECO:0007669"/>
    <property type="project" value="InterPro"/>
</dbReference>
<reference evidence="3" key="3">
    <citation type="submission" date="2025-09" db="UniProtKB">
        <authorList>
            <consortium name="Ensembl"/>
        </authorList>
    </citation>
    <scope>IDENTIFICATION</scope>
</reference>
<dbReference type="AlphaFoldDB" id="A0A8K9X559"/>
<dbReference type="InterPro" id="IPR001584">
    <property type="entry name" value="Integrase_cat-core"/>
</dbReference>
<evidence type="ECO:0000256" key="1">
    <source>
        <dbReference type="ARBA" id="ARBA00039658"/>
    </source>
</evidence>
<dbReference type="InterPro" id="IPR041588">
    <property type="entry name" value="Integrase_H2C2"/>
</dbReference>
<dbReference type="InterPro" id="IPR050951">
    <property type="entry name" value="Retrovirus_Pol_polyprotein"/>
</dbReference>
<evidence type="ECO:0000313" key="4">
    <source>
        <dbReference type="Proteomes" id="UP000694395"/>
    </source>
</evidence>
<dbReference type="Gene3D" id="1.10.340.70">
    <property type="match status" value="1"/>
</dbReference>
<dbReference type="SUPFAM" id="SSF53098">
    <property type="entry name" value="Ribonuclease H-like"/>
    <property type="match status" value="2"/>
</dbReference>
<keyword evidence="4" id="KW-1185">Reference proteome</keyword>
<dbReference type="PANTHER" id="PTHR37984:SF8">
    <property type="entry name" value="CCHC-TYPE DOMAIN-CONTAINING PROTEIN"/>
    <property type="match status" value="1"/>
</dbReference>
<reference evidence="3" key="2">
    <citation type="submission" date="2025-08" db="UniProtKB">
        <authorList>
            <consortium name="Ensembl"/>
        </authorList>
    </citation>
    <scope>IDENTIFICATION</scope>
</reference>
<dbReference type="InterPro" id="IPR012337">
    <property type="entry name" value="RNaseH-like_sf"/>
</dbReference>
<evidence type="ECO:0000313" key="3">
    <source>
        <dbReference type="Ensembl" id="ENSOMYP00000128514.1"/>
    </source>
</evidence>
<dbReference type="FunFam" id="1.10.340.70:FF:000003">
    <property type="entry name" value="Protein CBG25708"/>
    <property type="match status" value="1"/>
</dbReference>
<dbReference type="PANTHER" id="PTHR37984">
    <property type="entry name" value="PROTEIN CBG26694"/>
    <property type="match status" value="1"/>
</dbReference>
<evidence type="ECO:0000259" key="2">
    <source>
        <dbReference type="PROSITE" id="PS50994"/>
    </source>
</evidence>
<reference evidence="3" key="1">
    <citation type="submission" date="2020-07" db="EMBL/GenBank/DDBJ databases">
        <title>A long reads based de novo assembly of the rainbow trout Arlee double haploid line genome.</title>
        <authorList>
            <person name="Gao G."/>
            <person name="Palti Y."/>
        </authorList>
    </citation>
    <scope>NUCLEOTIDE SEQUENCE [LARGE SCALE GENOMIC DNA]</scope>
</reference>
<dbReference type="Gene3D" id="3.30.420.10">
    <property type="entry name" value="Ribonuclease H-like superfamily/Ribonuclease H"/>
    <property type="match status" value="2"/>
</dbReference>
<dbReference type="Ensembl" id="ENSOMYT00000141618.1">
    <property type="protein sequence ID" value="ENSOMYP00000128514.1"/>
    <property type="gene ID" value="ENSOMYG00000050485.1"/>
</dbReference>
<dbReference type="Proteomes" id="UP000694395">
    <property type="component" value="Chromosome 2"/>
</dbReference>
<dbReference type="Pfam" id="PF17921">
    <property type="entry name" value="Integrase_H2C2"/>
    <property type="match status" value="1"/>
</dbReference>
<feature type="domain" description="Integrase catalytic" evidence="2">
    <location>
        <begin position="187"/>
        <end position="380"/>
    </location>
</feature>
<dbReference type="InterPro" id="IPR036397">
    <property type="entry name" value="RNaseH_sf"/>
</dbReference>